<dbReference type="STRING" id="1121883.SAMN02745226_00102"/>
<feature type="domain" description="Alpha/beta hydrolase fold-3" evidence="2">
    <location>
        <begin position="19"/>
        <end position="219"/>
    </location>
</feature>
<evidence type="ECO:0000313" key="3">
    <source>
        <dbReference type="EMBL" id="SHN49172.1"/>
    </source>
</evidence>
<proteinExistence type="predicted"/>
<evidence type="ECO:0000256" key="1">
    <source>
        <dbReference type="ARBA" id="ARBA00022801"/>
    </source>
</evidence>
<dbReference type="Pfam" id="PF07859">
    <property type="entry name" value="Abhydrolase_3"/>
    <property type="match status" value="1"/>
</dbReference>
<protein>
    <submittedName>
        <fullName evidence="3">Acetyl esterase/lipase</fullName>
    </submittedName>
</protein>
<keyword evidence="4" id="KW-1185">Reference proteome</keyword>
<dbReference type="AlphaFoldDB" id="A0A1M7RT09"/>
<name>A0A1M7RT09_FERGO</name>
<dbReference type="InterPro" id="IPR029058">
    <property type="entry name" value="AB_hydrolase_fold"/>
</dbReference>
<evidence type="ECO:0000313" key="4">
    <source>
        <dbReference type="Proteomes" id="UP000184207"/>
    </source>
</evidence>
<dbReference type="GO" id="GO:0016787">
    <property type="term" value="F:hydrolase activity"/>
    <property type="evidence" value="ECO:0007669"/>
    <property type="project" value="UniProtKB-KW"/>
</dbReference>
<dbReference type="EMBL" id="FRDJ01000001">
    <property type="protein sequence ID" value="SHN49172.1"/>
    <property type="molecule type" value="Genomic_DNA"/>
</dbReference>
<dbReference type="PANTHER" id="PTHR48081">
    <property type="entry name" value="AB HYDROLASE SUPERFAMILY PROTEIN C4A8.06C"/>
    <property type="match status" value="1"/>
</dbReference>
<dbReference type="OrthoDB" id="9815425at2"/>
<gene>
    <name evidence="3" type="ORF">SAMN02745226_00102</name>
</gene>
<dbReference type="InterPro" id="IPR013094">
    <property type="entry name" value="AB_hydrolase_3"/>
</dbReference>
<reference evidence="4" key="1">
    <citation type="submission" date="2016-12" db="EMBL/GenBank/DDBJ databases">
        <authorList>
            <person name="Varghese N."/>
            <person name="Submissions S."/>
        </authorList>
    </citation>
    <scope>NUCLEOTIDE SEQUENCE [LARGE SCALE GENOMIC DNA]</scope>
    <source>
        <strain evidence="4">DSM 13020</strain>
    </source>
</reference>
<accession>A0A1M7RT09</accession>
<dbReference type="SUPFAM" id="SSF53474">
    <property type="entry name" value="alpha/beta-Hydrolases"/>
    <property type="match status" value="1"/>
</dbReference>
<dbReference type="InterPro" id="IPR050300">
    <property type="entry name" value="GDXG_lipolytic_enzyme"/>
</dbReference>
<evidence type="ECO:0000259" key="2">
    <source>
        <dbReference type="Pfam" id="PF07859"/>
    </source>
</evidence>
<dbReference type="Gene3D" id="3.40.50.1820">
    <property type="entry name" value="alpha/beta hydrolase"/>
    <property type="match status" value="1"/>
</dbReference>
<organism evidence="3 4">
    <name type="scientific">Fervidobacterium gondwanense DSM 13020</name>
    <dbReference type="NCBI Taxonomy" id="1121883"/>
    <lineage>
        <taxon>Bacteria</taxon>
        <taxon>Thermotogati</taxon>
        <taxon>Thermotogota</taxon>
        <taxon>Thermotogae</taxon>
        <taxon>Thermotogales</taxon>
        <taxon>Fervidobacteriaceae</taxon>
        <taxon>Fervidobacterium</taxon>
    </lineage>
</organism>
<dbReference type="PANTHER" id="PTHR48081:SF8">
    <property type="entry name" value="ALPHA_BETA HYDROLASE FOLD-3 DOMAIN-CONTAINING PROTEIN-RELATED"/>
    <property type="match status" value="1"/>
</dbReference>
<keyword evidence="1" id="KW-0378">Hydrolase</keyword>
<dbReference type="Proteomes" id="UP000184207">
    <property type="component" value="Unassembled WGS sequence"/>
</dbReference>
<sequence>MAGCVWAVTPKISEPRTVVLFLHGGAYVGNITKMHWDLVGKLVDKLNALVVVPDYPLAPENTWRETYEFVDKLYGMLLEKYSGKKFVFIGDSAGGGLALGFAQKLRDENRRLPEHIVLFSPWVDVSMENPEIANVESKDVILTVKGLKAAAEKYATGLDLKDWHVSPIYGDFKDFVPVSIFTGTHDILNPDAQKLSDKLKEQGVICNYFEYDGLFHDWVILTFLRESKDALEKLKNILSGL</sequence>